<dbReference type="AlphaFoldDB" id="A0AAD6AUA5"/>
<protein>
    <submittedName>
        <fullName evidence="1">Uncharacterized protein</fullName>
    </submittedName>
</protein>
<proteinExistence type="predicted"/>
<comment type="caution">
    <text evidence="1">The sequence shown here is derived from an EMBL/GenBank/DDBJ whole genome shotgun (WGS) entry which is preliminary data.</text>
</comment>
<accession>A0AAD6AUA5</accession>
<evidence type="ECO:0000313" key="2">
    <source>
        <dbReference type="Proteomes" id="UP001219934"/>
    </source>
</evidence>
<sequence length="88" mass="9842">MIPDFGWISPFRGATFQSPASGFCIAQHCLLVKVPDPQELTASFLKDEREDDSCFKVGGKRACNPLTESDECSIRTVITNRIHIFFTC</sequence>
<organism evidence="1 2">
    <name type="scientific">Pogonophryne albipinna</name>
    <dbReference type="NCBI Taxonomy" id="1090488"/>
    <lineage>
        <taxon>Eukaryota</taxon>
        <taxon>Metazoa</taxon>
        <taxon>Chordata</taxon>
        <taxon>Craniata</taxon>
        <taxon>Vertebrata</taxon>
        <taxon>Euteleostomi</taxon>
        <taxon>Actinopterygii</taxon>
        <taxon>Neopterygii</taxon>
        <taxon>Teleostei</taxon>
        <taxon>Neoteleostei</taxon>
        <taxon>Acanthomorphata</taxon>
        <taxon>Eupercaria</taxon>
        <taxon>Perciformes</taxon>
        <taxon>Notothenioidei</taxon>
        <taxon>Pogonophryne</taxon>
    </lineage>
</organism>
<dbReference type="Proteomes" id="UP001219934">
    <property type="component" value="Unassembled WGS sequence"/>
</dbReference>
<reference evidence="1" key="1">
    <citation type="submission" date="2022-11" db="EMBL/GenBank/DDBJ databases">
        <title>Chromosome-level genome of Pogonophryne albipinna.</title>
        <authorList>
            <person name="Jo E."/>
        </authorList>
    </citation>
    <scope>NUCLEOTIDE SEQUENCE</scope>
    <source>
        <strain evidence="1">SGF0006</strain>
        <tissue evidence="1">Muscle</tissue>
    </source>
</reference>
<keyword evidence="2" id="KW-1185">Reference proteome</keyword>
<dbReference type="EMBL" id="JAPTMU010000015">
    <property type="protein sequence ID" value="KAJ4931496.1"/>
    <property type="molecule type" value="Genomic_DNA"/>
</dbReference>
<name>A0AAD6AUA5_9TELE</name>
<evidence type="ECO:0000313" key="1">
    <source>
        <dbReference type="EMBL" id="KAJ4931496.1"/>
    </source>
</evidence>
<gene>
    <name evidence="1" type="ORF">JOQ06_025791</name>
</gene>